<keyword evidence="14" id="KW-0961">Cell wall biogenesis/degradation</keyword>
<dbReference type="GO" id="GO:0008658">
    <property type="term" value="F:penicillin binding"/>
    <property type="evidence" value="ECO:0007669"/>
    <property type="project" value="InterPro"/>
</dbReference>
<dbReference type="InterPro" id="IPR036950">
    <property type="entry name" value="PBP_transglycosylase"/>
</dbReference>
<proteinExistence type="inferred from homology"/>
<evidence type="ECO:0000256" key="17">
    <source>
        <dbReference type="SAM" id="Phobius"/>
    </source>
</evidence>
<dbReference type="GO" id="GO:0071555">
    <property type="term" value="P:cell wall organization"/>
    <property type="evidence" value="ECO:0007669"/>
    <property type="project" value="UniProtKB-KW"/>
</dbReference>
<dbReference type="InterPro" id="IPR050396">
    <property type="entry name" value="Glycosyltr_51/Transpeptidase"/>
</dbReference>
<organism evidence="20 21">
    <name type="scientific">Candidatus Roizmanbacteria bacterium CG11_big_fil_rev_8_21_14_0_20_37_16</name>
    <dbReference type="NCBI Taxonomy" id="1974857"/>
    <lineage>
        <taxon>Bacteria</taxon>
        <taxon>Candidatus Roizmaniibacteriota</taxon>
    </lineage>
</organism>
<name>A0A2H0KJB4_9BACT</name>
<evidence type="ECO:0000256" key="2">
    <source>
        <dbReference type="ARBA" id="ARBA00007090"/>
    </source>
</evidence>
<evidence type="ECO:0000256" key="9">
    <source>
        <dbReference type="ARBA" id="ARBA00022801"/>
    </source>
</evidence>
<dbReference type="PANTHER" id="PTHR32282:SF11">
    <property type="entry name" value="PENICILLIN-BINDING PROTEIN 1B"/>
    <property type="match status" value="1"/>
</dbReference>
<evidence type="ECO:0000259" key="19">
    <source>
        <dbReference type="Pfam" id="PF00912"/>
    </source>
</evidence>
<evidence type="ECO:0000256" key="6">
    <source>
        <dbReference type="ARBA" id="ARBA00022670"/>
    </source>
</evidence>
<dbReference type="FunFam" id="1.10.3810.10:FF:000001">
    <property type="entry name" value="Penicillin-binding protein 1A"/>
    <property type="match status" value="1"/>
</dbReference>
<feature type="transmembrane region" description="Helical" evidence="17">
    <location>
        <begin position="7"/>
        <end position="28"/>
    </location>
</feature>
<dbReference type="GO" id="GO:0009252">
    <property type="term" value="P:peptidoglycan biosynthetic process"/>
    <property type="evidence" value="ECO:0007669"/>
    <property type="project" value="UniProtKB-KW"/>
</dbReference>
<evidence type="ECO:0000256" key="1">
    <source>
        <dbReference type="ARBA" id="ARBA00004236"/>
    </source>
</evidence>
<evidence type="ECO:0000256" key="5">
    <source>
        <dbReference type="ARBA" id="ARBA00022645"/>
    </source>
</evidence>
<evidence type="ECO:0000256" key="8">
    <source>
        <dbReference type="ARBA" id="ARBA00022679"/>
    </source>
</evidence>
<comment type="subcellular location">
    <subcellularLocation>
        <location evidence="1">Cell membrane</location>
    </subcellularLocation>
</comment>
<evidence type="ECO:0000256" key="15">
    <source>
        <dbReference type="ARBA" id="ARBA00034000"/>
    </source>
</evidence>
<feature type="transmembrane region" description="Helical" evidence="17">
    <location>
        <begin position="34"/>
        <end position="54"/>
    </location>
</feature>
<dbReference type="Proteomes" id="UP000229497">
    <property type="component" value="Unassembled WGS sequence"/>
</dbReference>
<gene>
    <name evidence="20" type="ORF">COV87_04020</name>
</gene>
<comment type="similarity">
    <text evidence="3">In the N-terminal section; belongs to the glycosyltransferase 51 family.</text>
</comment>
<feature type="transmembrane region" description="Helical" evidence="17">
    <location>
        <begin position="74"/>
        <end position="101"/>
    </location>
</feature>
<dbReference type="GO" id="GO:0005886">
    <property type="term" value="C:plasma membrane"/>
    <property type="evidence" value="ECO:0007669"/>
    <property type="project" value="UniProtKB-SubCell"/>
</dbReference>
<evidence type="ECO:0000256" key="14">
    <source>
        <dbReference type="ARBA" id="ARBA00023316"/>
    </source>
</evidence>
<keyword evidence="13" id="KW-0511">Multifunctional enzyme</keyword>
<dbReference type="AlphaFoldDB" id="A0A2H0KJB4"/>
<evidence type="ECO:0000256" key="10">
    <source>
        <dbReference type="ARBA" id="ARBA00022960"/>
    </source>
</evidence>
<keyword evidence="12 17" id="KW-0472">Membrane</keyword>
<keyword evidence="17" id="KW-1133">Transmembrane helix</keyword>
<evidence type="ECO:0000313" key="21">
    <source>
        <dbReference type="Proteomes" id="UP000229497"/>
    </source>
</evidence>
<keyword evidence="11" id="KW-0573">Peptidoglycan synthesis</keyword>
<evidence type="ECO:0000256" key="13">
    <source>
        <dbReference type="ARBA" id="ARBA00023268"/>
    </source>
</evidence>
<dbReference type="GO" id="GO:0008360">
    <property type="term" value="P:regulation of cell shape"/>
    <property type="evidence" value="ECO:0007669"/>
    <property type="project" value="UniProtKB-KW"/>
</dbReference>
<evidence type="ECO:0000256" key="11">
    <source>
        <dbReference type="ARBA" id="ARBA00022984"/>
    </source>
</evidence>
<reference evidence="20 21" key="1">
    <citation type="submission" date="2017-09" db="EMBL/GenBank/DDBJ databases">
        <title>Depth-based differentiation of microbial function through sediment-hosted aquifers and enrichment of novel symbionts in the deep terrestrial subsurface.</title>
        <authorList>
            <person name="Probst A.J."/>
            <person name="Ladd B."/>
            <person name="Jarett J.K."/>
            <person name="Geller-Mcgrath D.E."/>
            <person name="Sieber C.M."/>
            <person name="Emerson J.B."/>
            <person name="Anantharaman K."/>
            <person name="Thomas B.C."/>
            <person name="Malmstrom R."/>
            <person name="Stieglmeier M."/>
            <person name="Klingl A."/>
            <person name="Woyke T."/>
            <person name="Ryan C.M."/>
            <person name="Banfield J.F."/>
        </authorList>
    </citation>
    <scope>NUCLEOTIDE SEQUENCE [LARGE SCALE GENOMIC DNA]</scope>
    <source>
        <strain evidence="20">CG11_big_fil_rev_8_21_14_0_20_37_16</strain>
    </source>
</reference>
<evidence type="ECO:0000256" key="16">
    <source>
        <dbReference type="ARBA" id="ARBA00049902"/>
    </source>
</evidence>
<sequence>MVSASKLRLFFLWRGILRGIFFILYFSIKFFITIGELTVLSLRFLLVTPIMFFWRNKGIVTKGSKKTVSLIGTFFLLVFRTISKVINFIILLPFRFIASLFSPELKFFLLGIALCFTVFFLFSSYRFVVELPSPTDIGKLNYPLSTHMYDRNGKLLYEIYKDQNRTLVQLKDLPKYIYQATIAIEDKDFYSHSGVSLLGGILRAAKETLLKKGLQGGSTITQQLVKSALLTPERTIERKLKEILLALWTEKLYSKNKILEMYLNQVPYGGSSYGIEEAAKTYFGKHAKELSIQEAAFLAGMPQAPSVYSPYTNPDLAKKRRNEVLKKMYELGFITKGQKESASNEAIGVTPLRNNILAPHFVFYVKSDLEKQYGLQRIEEGGLNVITSLDLDIQQEAEKIVNDELEKVASLNISNAAILVTKPETGEILAMVGSVDYFAEPSGAFNVTTGFRQPGSSIKPVTYAMALENGYTAATILEDVPTVFGIAGSAPYVPVNYDGRFHGRVPLRYALANSFNIPAVKLLNTFGVEEMVSLAKKMGITTWDDSSRFGLSLTLGGGEVHMTDMATVFGTLANQGERVAVTGVKRIYDARNETLFDYSPKKKRVVSKETSYILSDILSDNFARRWEFGTRSALEIPGYKVAVKTGTTDMKKDNWTIGYTPGFVVTVWVGNNDNTPMDQYLASGITGAAPIWNRMMSYLLTKYGAHWYEKPPGLVEKQCYFGKTEYFVQGTESKANCSSSILGTVDVTPTKKP</sequence>
<dbReference type="Pfam" id="PF00905">
    <property type="entry name" value="Transpeptidase"/>
    <property type="match status" value="1"/>
</dbReference>
<comment type="catalytic activity">
    <reaction evidence="15">
        <text>Preferential cleavage: (Ac)2-L-Lys-D-Ala-|-D-Ala. Also transpeptidation of peptidyl-alanyl moieties that are N-acyl substituents of D-alanine.</text>
        <dbReference type="EC" id="3.4.16.4"/>
    </reaction>
</comment>
<feature type="domain" description="Glycosyl transferase family 51" evidence="19">
    <location>
        <begin position="153"/>
        <end position="328"/>
    </location>
</feature>
<protein>
    <submittedName>
        <fullName evidence="20">Penicillin-binding protein</fullName>
    </submittedName>
</protein>
<keyword evidence="8" id="KW-0808">Transferase</keyword>
<keyword evidence="17" id="KW-0812">Transmembrane</keyword>
<keyword evidence="10" id="KW-0133">Cell shape</keyword>
<accession>A0A2H0KJB4</accession>
<dbReference type="InterPro" id="IPR001264">
    <property type="entry name" value="Glyco_trans_51"/>
</dbReference>
<feature type="transmembrane region" description="Helical" evidence="17">
    <location>
        <begin position="107"/>
        <end position="129"/>
    </location>
</feature>
<dbReference type="SUPFAM" id="SSF53955">
    <property type="entry name" value="Lysozyme-like"/>
    <property type="match status" value="1"/>
</dbReference>
<dbReference type="SUPFAM" id="SSF56601">
    <property type="entry name" value="beta-lactamase/transpeptidase-like"/>
    <property type="match status" value="1"/>
</dbReference>
<dbReference type="GO" id="GO:0006508">
    <property type="term" value="P:proteolysis"/>
    <property type="evidence" value="ECO:0007669"/>
    <property type="project" value="UniProtKB-KW"/>
</dbReference>
<keyword evidence="5" id="KW-0121">Carboxypeptidase</keyword>
<keyword evidence="7" id="KW-0328">Glycosyltransferase</keyword>
<evidence type="ECO:0000259" key="18">
    <source>
        <dbReference type="Pfam" id="PF00905"/>
    </source>
</evidence>
<dbReference type="PANTHER" id="PTHR32282">
    <property type="entry name" value="BINDING PROTEIN TRANSPEPTIDASE, PUTATIVE-RELATED"/>
    <property type="match status" value="1"/>
</dbReference>
<evidence type="ECO:0000256" key="12">
    <source>
        <dbReference type="ARBA" id="ARBA00023136"/>
    </source>
</evidence>
<comment type="similarity">
    <text evidence="2">In the C-terminal section; belongs to the transpeptidase family.</text>
</comment>
<dbReference type="GO" id="GO:0030288">
    <property type="term" value="C:outer membrane-bounded periplasmic space"/>
    <property type="evidence" value="ECO:0007669"/>
    <property type="project" value="TreeGrafter"/>
</dbReference>
<comment type="caution">
    <text evidence="20">The sequence shown here is derived from an EMBL/GenBank/DDBJ whole genome shotgun (WGS) entry which is preliminary data.</text>
</comment>
<dbReference type="Pfam" id="PF00912">
    <property type="entry name" value="Transgly"/>
    <property type="match status" value="1"/>
</dbReference>
<keyword evidence="6" id="KW-0645">Protease</keyword>
<keyword evidence="9" id="KW-0378">Hydrolase</keyword>
<feature type="domain" description="Penicillin-binding protein transpeptidase" evidence="18">
    <location>
        <begin position="417"/>
        <end position="696"/>
    </location>
</feature>
<dbReference type="GO" id="GO:0009002">
    <property type="term" value="F:serine-type D-Ala-D-Ala carboxypeptidase activity"/>
    <property type="evidence" value="ECO:0007669"/>
    <property type="project" value="UniProtKB-EC"/>
</dbReference>
<dbReference type="InterPro" id="IPR001460">
    <property type="entry name" value="PCN-bd_Tpept"/>
</dbReference>
<dbReference type="InterPro" id="IPR012338">
    <property type="entry name" value="Beta-lactam/transpept-like"/>
</dbReference>
<evidence type="ECO:0000256" key="3">
    <source>
        <dbReference type="ARBA" id="ARBA00007739"/>
    </source>
</evidence>
<keyword evidence="4" id="KW-1003">Cell membrane</keyword>
<dbReference type="NCBIfam" id="TIGR02074">
    <property type="entry name" value="PBP_1a_fam"/>
    <property type="match status" value="1"/>
</dbReference>
<dbReference type="InterPro" id="IPR023346">
    <property type="entry name" value="Lysozyme-like_dom_sf"/>
</dbReference>
<dbReference type="GO" id="GO:0008955">
    <property type="term" value="F:peptidoglycan glycosyltransferase activity"/>
    <property type="evidence" value="ECO:0007669"/>
    <property type="project" value="UniProtKB-EC"/>
</dbReference>
<comment type="catalytic activity">
    <reaction evidence="16">
        <text>[GlcNAc-(1-&gt;4)-Mur2Ac(oyl-L-Ala-gamma-D-Glu-L-Lys-D-Ala-D-Ala)](n)-di-trans,octa-cis-undecaprenyl diphosphate + beta-D-GlcNAc-(1-&gt;4)-Mur2Ac(oyl-L-Ala-gamma-D-Glu-L-Lys-D-Ala-D-Ala)-di-trans,octa-cis-undecaprenyl diphosphate = [GlcNAc-(1-&gt;4)-Mur2Ac(oyl-L-Ala-gamma-D-Glu-L-Lys-D-Ala-D-Ala)](n+1)-di-trans,octa-cis-undecaprenyl diphosphate + di-trans,octa-cis-undecaprenyl diphosphate + H(+)</text>
        <dbReference type="Rhea" id="RHEA:23708"/>
        <dbReference type="Rhea" id="RHEA-COMP:9602"/>
        <dbReference type="Rhea" id="RHEA-COMP:9603"/>
        <dbReference type="ChEBI" id="CHEBI:15378"/>
        <dbReference type="ChEBI" id="CHEBI:58405"/>
        <dbReference type="ChEBI" id="CHEBI:60033"/>
        <dbReference type="ChEBI" id="CHEBI:78435"/>
        <dbReference type="EC" id="2.4.99.28"/>
    </reaction>
</comment>
<dbReference type="Gene3D" id="3.40.710.10">
    <property type="entry name" value="DD-peptidase/beta-lactamase superfamily"/>
    <property type="match status" value="1"/>
</dbReference>
<dbReference type="Gene3D" id="1.10.3810.10">
    <property type="entry name" value="Biosynthetic peptidoglycan transglycosylase-like"/>
    <property type="match status" value="1"/>
</dbReference>
<evidence type="ECO:0000256" key="7">
    <source>
        <dbReference type="ARBA" id="ARBA00022676"/>
    </source>
</evidence>
<evidence type="ECO:0000256" key="4">
    <source>
        <dbReference type="ARBA" id="ARBA00022475"/>
    </source>
</evidence>
<evidence type="ECO:0000313" key="20">
    <source>
        <dbReference type="EMBL" id="PIQ71317.1"/>
    </source>
</evidence>
<dbReference type="EMBL" id="PCVK01000116">
    <property type="protein sequence ID" value="PIQ71317.1"/>
    <property type="molecule type" value="Genomic_DNA"/>
</dbReference>